<dbReference type="Pfam" id="PF23019">
    <property type="entry name" value="DUF7033"/>
    <property type="match status" value="1"/>
</dbReference>
<dbReference type="InterPro" id="IPR054297">
    <property type="entry name" value="DUF7033"/>
</dbReference>
<protein>
    <recommendedName>
        <fullName evidence="1">DUF7033 domain-containing protein</fullName>
    </recommendedName>
</protein>
<gene>
    <name evidence="2" type="ORF">HCU67_14920</name>
</gene>
<evidence type="ECO:0000313" key="3">
    <source>
        <dbReference type="Proteomes" id="UP000718451"/>
    </source>
</evidence>
<name>A0ABX1GTF5_9FLAO</name>
<feature type="domain" description="DUF7033" evidence="1">
    <location>
        <begin position="95"/>
        <end position="183"/>
    </location>
</feature>
<dbReference type="EMBL" id="JAAWWL010000002">
    <property type="protein sequence ID" value="NKI33247.1"/>
    <property type="molecule type" value="Genomic_DNA"/>
</dbReference>
<dbReference type="CDD" id="cd10931">
    <property type="entry name" value="CE4_u7"/>
    <property type="match status" value="1"/>
</dbReference>
<sequence>MLLIYTHKITSRFRYTMHHIFGELLGIEHTFTTKVEDFIKHSGAKITYTKQPLQKELFIRSNDLLFEQGINDIQIKVSDWEGVPCYFATGEESSIPFDIFSASFYLLSRYEEYLPHVKDDLGRFPSKTSWLFREGLIKRPLVDIWAHKFLKILQERFPELKREPRKYRFAPLINVTVSHAFAYKGFIRNIGGVFLDLTRLRLRRLAKRIKTWFNPKKDPYDNFDLLMQLHKRFKIKGHFFFQFAKYGHHDKNVSIYKNKFRYLIKWVGDYSLVSLSASFQSALDLSILKDEKNGLSSLINRPVEAVRLRYNKVAIPISYRNLVSAEFKDEYSMGYSHTIGFRAGTCTPFYFYDINLEMQQPLRVHPFVMYDYSLLKLKKQQEVFDELDEIYKEVKTLNGTLTMVFSNELFGSKHNFHWLELYENLLKRYYV</sequence>
<organism evidence="2 3">
    <name type="scientific">Croceivirga thetidis</name>
    <dbReference type="NCBI Taxonomy" id="2721623"/>
    <lineage>
        <taxon>Bacteria</taxon>
        <taxon>Pseudomonadati</taxon>
        <taxon>Bacteroidota</taxon>
        <taxon>Flavobacteriia</taxon>
        <taxon>Flavobacteriales</taxon>
        <taxon>Flavobacteriaceae</taxon>
        <taxon>Croceivirga</taxon>
    </lineage>
</organism>
<accession>A0ABX1GTF5</accession>
<keyword evidence="3" id="KW-1185">Reference proteome</keyword>
<proteinExistence type="predicted"/>
<evidence type="ECO:0000259" key="1">
    <source>
        <dbReference type="Pfam" id="PF23019"/>
    </source>
</evidence>
<comment type="caution">
    <text evidence="2">The sequence shown here is derived from an EMBL/GenBank/DDBJ whole genome shotgun (WGS) entry which is preliminary data.</text>
</comment>
<dbReference type="Proteomes" id="UP000718451">
    <property type="component" value="Unassembled WGS sequence"/>
</dbReference>
<evidence type="ECO:0000313" key="2">
    <source>
        <dbReference type="EMBL" id="NKI33247.1"/>
    </source>
</evidence>
<dbReference type="RefSeq" id="WP_168553387.1">
    <property type="nucleotide sequence ID" value="NZ_JAAWWL010000002.1"/>
</dbReference>
<reference evidence="2 3" key="1">
    <citation type="submission" date="2020-04" db="EMBL/GenBank/DDBJ databases">
        <authorList>
            <person name="Yoon J."/>
        </authorList>
    </citation>
    <scope>NUCLEOTIDE SEQUENCE [LARGE SCALE GENOMIC DNA]</scope>
    <source>
        <strain evidence="2 3">DJ-13</strain>
    </source>
</reference>